<gene>
    <name evidence="1" type="ORF">PVK06_002561</name>
</gene>
<evidence type="ECO:0000313" key="2">
    <source>
        <dbReference type="Proteomes" id="UP001358586"/>
    </source>
</evidence>
<organism evidence="1 2">
    <name type="scientific">Gossypium arboreum</name>
    <name type="common">Tree cotton</name>
    <name type="synonym">Gossypium nanking</name>
    <dbReference type="NCBI Taxonomy" id="29729"/>
    <lineage>
        <taxon>Eukaryota</taxon>
        <taxon>Viridiplantae</taxon>
        <taxon>Streptophyta</taxon>
        <taxon>Embryophyta</taxon>
        <taxon>Tracheophyta</taxon>
        <taxon>Spermatophyta</taxon>
        <taxon>Magnoliopsida</taxon>
        <taxon>eudicotyledons</taxon>
        <taxon>Gunneridae</taxon>
        <taxon>Pentapetalae</taxon>
        <taxon>rosids</taxon>
        <taxon>malvids</taxon>
        <taxon>Malvales</taxon>
        <taxon>Malvaceae</taxon>
        <taxon>Malvoideae</taxon>
        <taxon>Gossypium</taxon>
    </lineage>
</organism>
<evidence type="ECO:0000313" key="1">
    <source>
        <dbReference type="EMBL" id="KAK5846278.1"/>
    </source>
</evidence>
<reference evidence="1 2" key="1">
    <citation type="submission" date="2023-03" db="EMBL/GenBank/DDBJ databases">
        <title>WGS of Gossypium arboreum.</title>
        <authorList>
            <person name="Yu D."/>
        </authorList>
    </citation>
    <scope>NUCLEOTIDE SEQUENCE [LARGE SCALE GENOMIC DNA]</scope>
    <source>
        <tissue evidence="1">Leaf</tissue>
    </source>
</reference>
<dbReference type="Proteomes" id="UP001358586">
    <property type="component" value="Chromosome 1"/>
</dbReference>
<name>A0ABR0R5B3_GOSAR</name>
<dbReference type="EMBL" id="JARKNE010000001">
    <property type="protein sequence ID" value="KAK5846278.1"/>
    <property type="molecule type" value="Genomic_DNA"/>
</dbReference>
<sequence length="71" mass="7890">MKQDRAASLNILTPLLSPLLPSSDSTNNRTAIELAVSKVKKRDEMGGRRNWIHQNMLAGCGHCFSVLELRV</sequence>
<accession>A0ABR0R5B3</accession>
<keyword evidence="2" id="KW-1185">Reference proteome</keyword>
<proteinExistence type="predicted"/>
<protein>
    <submittedName>
        <fullName evidence="1">Uncharacterized protein</fullName>
    </submittedName>
</protein>
<comment type="caution">
    <text evidence="1">The sequence shown here is derived from an EMBL/GenBank/DDBJ whole genome shotgun (WGS) entry which is preliminary data.</text>
</comment>